<dbReference type="EMBL" id="GGEC01002998">
    <property type="protein sequence ID" value="MBW83481.1"/>
    <property type="molecule type" value="Transcribed_RNA"/>
</dbReference>
<evidence type="ECO:0000313" key="1">
    <source>
        <dbReference type="EMBL" id="MBW83481.1"/>
    </source>
</evidence>
<name>A0A2P2IQH6_RHIMU</name>
<proteinExistence type="predicted"/>
<reference evidence="1" key="1">
    <citation type="submission" date="2018-02" db="EMBL/GenBank/DDBJ databases">
        <title>Rhizophora mucronata_Transcriptome.</title>
        <authorList>
            <person name="Meera S.P."/>
            <person name="Sreeshan A."/>
            <person name="Augustine A."/>
        </authorList>
    </citation>
    <scope>NUCLEOTIDE SEQUENCE</scope>
    <source>
        <tissue evidence="1">Leaf</tissue>
    </source>
</reference>
<dbReference type="AlphaFoldDB" id="A0A2P2IQH6"/>
<organism evidence="1">
    <name type="scientific">Rhizophora mucronata</name>
    <name type="common">Asiatic mangrove</name>
    <dbReference type="NCBI Taxonomy" id="61149"/>
    <lineage>
        <taxon>Eukaryota</taxon>
        <taxon>Viridiplantae</taxon>
        <taxon>Streptophyta</taxon>
        <taxon>Embryophyta</taxon>
        <taxon>Tracheophyta</taxon>
        <taxon>Spermatophyta</taxon>
        <taxon>Magnoliopsida</taxon>
        <taxon>eudicotyledons</taxon>
        <taxon>Gunneridae</taxon>
        <taxon>Pentapetalae</taxon>
        <taxon>rosids</taxon>
        <taxon>fabids</taxon>
        <taxon>Malpighiales</taxon>
        <taxon>Rhizophoraceae</taxon>
        <taxon>Rhizophora</taxon>
    </lineage>
</organism>
<accession>A0A2P2IQH6</accession>
<protein>
    <submittedName>
        <fullName evidence="1">Uncharacterized protein</fullName>
    </submittedName>
</protein>
<sequence>MSQILDFLQFFFSPVLHHFSLLGDIGSYIQLSQSL</sequence>